<feature type="region of interest" description="Disordered" evidence="1">
    <location>
        <begin position="1"/>
        <end position="62"/>
    </location>
</feature>
<feature type="compositionally biased region" description="Polar residues" evidence="1">
    <location>
        <begin position="26"/>
        <end position="39"/>
    </location>
</feature>
<dbReference type="EMBL" id="JAUEPT010000096">
    <property type="protein sequence ID" value="KAK0432336.1"/>
    <property type="molecule type" value="Genomic_DNA"/>
</dbReference>
<organism evidence="2 3">
    <name type="scientific">Armillaria borealis</name>
    <dbReference type="NCBI Taxonomy" id="47425"/>
    <lineage>
        <taxon>Eukaryota</taxon>
        <taxon>Fungi</taxon>
        <taxon>Dikarya</taxon>
        <taxon>Basidiomycota</taxon>
        <taxon>Agaricomycotina</taxon>
        <taxon>Agaricomycetes</taxon>
        <taxon>Agaricomycetidae</taxon>
        <taxon>Agaricales</taxon>
        <taxon>Marasmiineae</taxon>
        <taxon>Physalacriaceae</taxon>
        <taxon>Armillaria</taxon>
    </lineage>
</organism>
<reference evidence="2" key="1">
    <citation type="submission" date="2023-06" db="EMBL/GenBank/DDBJ databases">
        <authorList>
            <consortium name="Lawrence Berkeley National Laboratory"/>
            <person name="Ahrendt S."/>
            <person name="Sahu N."/>
            <person name="Indic B."/>
            <person name="Wong-Bajracharya J."/>
            <person name="Merenyi Z."/>
            <person name="Ke H.-M."/>
            <person name="Monk M."/>
            <person name="Kocsube S."/>
            <person name="Drula E."/>
            <person name="Lipzen A."/>
            <person name="Balint B."/>
            <person name="Henrissat B."/>
            <person name="Andreopoulos B."/>
            <person name="Martin F.M."/>
            <person name="Harder C.B."/>
            <person name="Rigling D."/>
            <person name="Ford K.L."/>
            <person name="Foster G.D."/>
            <person name="Pangilinan J."/>
            <person name="Papanicolaou A."/>
            <person name="Barry K."/>
            <person name="LaButti K."/>
            <person name="Viragh M."/>
            <person name="Koriabine M."/>
            <person name="Yan M."/>
            <person name="Riley R."/>
            <person name="Champramary S."/>
            <person name="Plett K.L."/>
            <person name="Tsai I.J."/>
            <person name="Slot J."/>
            <person name="Sipos G."/>
            <person name="Plett J."/>
            <person name="Nagy L.G."/>
            <person name="Grigoriev I.V."/>
        </authorList>
    </citation>
    <scope>NUCLEOTIDE SEQUENCE</scope>
    <source>
        <strain evidence="2">FPL87.14</strain>
    </source>
</reference>
<comment type="caution">
    <text evidence="2">The sequence shown here is derived from an EMBL/GenBank/DDBJ whole genome shotgun (WGS) entry which is preliminary data.</text>
</comment>
<evidence type="ECO:0000313" key="3">
    <source>
        <dbReference type="Proteomes" id="UP001175226"/>
    </source>
</evidence>
<evidence type="ECO:0000313" key="2">
    <source>
        <dbReference type="EMBL" id="KAK0432336.1"/>
    </source>
</evidence>
<evidence type="ECO:0008006" key="4">
    <source>
        <dbReference type="Google" id="ProtNLM"/>
    </source>
</evidence>
<evidence type="ECO:0000256" key="1">
    <source>
        <dbReference type="SAM" id="MobiDB-lite"/>
    </source>
</evidence>
<proteinExistence type="predicted"/>
<name>A0AA39IXK0_9AGAR</name>
<gene>
    <name evidence="2" type="ORF">EV421DRAFT_1505137</name>
</gene>
<dbReference type="AlphaFoldDB" id="A0AA39IXK0"/>
<dbReference type="Proteomes" id="UP001175226">
    <property type="component" value="Unassembled WGS sequence"/>
</dbReference>
<protein>
    <recommendedName>
        <fullName evidence="4">Heterokaryon incompatibility domain-containing protein</fullName>
    </recommendedName>
</protein>
<accession>A0AA39IXK0</accession>
<sequence length="624" mass="70289">MNGGTISEAVPASLSNVGPEPPLISLTASSESGSVDEQWSSNSDDASGDSDESDSPRWPPKDITFPEVIISAFTETGKAESSINVPLQRAYIGEKPVIPSSLANTPCATLGILGVFDRLNAILRTAYTLDTPSLPSILEDCVEKNYDFGTVYGCLRQIWYTGDWSNIGDELHRRDEKMRDEALACNRIVNPDLPPRRVWDLYSNRVVPWWTVNIGDGSWIELLRWQPISHAWVDEKDRMDVWTPINGKEWPVPIPKDASLDLIRIEMLNLGLEYAWLDVLCLRQKGGPKEDLRVEEWKLDVPTIGYVYKGVRVVIYLSGLGRPLSVTEGDLDSDRCWFRRAWTLQEVGDKRIIAGNTANGPMHAKPIDEDGNYETELLTRFHKQIRLERHWWDIFGPLVDMQNRLATYPVDKVAGLAFPLGPVIIPAYHESDSLEDAWTALVNSMAPRMRVSFLLLYPGVGLGCKKWRPTWEQVMSNPLPVDLSCAGFVKYVDKIDEDWFRGPCIDKGLVRGLDVESAEGEDRCGELVVEGADGMAHTFTIRATHQFLIPEDMYTLLGSVSCFVYANPGHYLLGPFAGEIADMTRREYWAVGRRLPDGRFEKMSVVVMDDYEHYNKMKSLGIVR</sequence>
<keyword evidence="3" id="KW-1185">Reference proteome</keyword>